<feature type="chain" id="PRO_5043382278" description="Rhodanese domain-containing protein" evidence="1">
    <location>
        <begin position="20"/>
        <end position="143"/>
    </location>
</feature>
<keyword evidence="4" id="KW-1185">Reference proteome</keyword>
<feature type="domain" description="Rhodanese" evidence="2">
    <location>
        <begin position="33"/>
        <end position="136"/>
    </location>
</feature>
<evidence type="ECO:0000313" key="4">
    <source>
        <dbReference type="Proteomes" id="UP001497480"/>
    </source>
</evidence>
<dbReference type="SMART" id="SM00450">
    <property type="entry name" value="RHOD"/>
    <property type="match status" value="1"/>
</dbReference>
<gene>
    <name evidence="3" type="ORF">LLUT_LOCUS12520</name>
</gene>
<dbReference type="GO" id="GO:0003824">
    <property type="term" value="F:catalytic activity"/>
    <property type="evidence" value="ECO:0007669"/>
    <property type="project" value="InterPro"/>
</dbReference>
<dbReference type="InterPro" id="IPR044684">
    <property type="entry name" value="STR17/STR18/HARC1-like"/>
</dbReference>
<evidence type="ECO:0000259" key="2">
    <source>
        <dbReference type="PROSITE" id="PS50206"/>
    </source>
</evidence>
<name>A0AAV1WPW4_LUPLU</name>
<dbReference type="AlphaFoldDB" id="A0AAV1WPW4"/>
<protein>
    <recommendedName>
        <fullName evidence="2">Rhodanese domain-containing protein</fullName>
    </recommendedName>
</protein>
<dbReference type="Pfam" id="PF00581">
    <property type="entry name" value="Rhodanese"/>
    <property type="match status" value="1"/>
</dbReference>
<sequence length="143" mass="15865">MGVYGAVFLLLFLICRLGADVVTIDVHAAKGLIHSGYVYLDVRTVEEFQKGHVDHATKIINIPYMFSTPKGMVKNPNFVKEVSSACNKEDHFIVGCKSGVRSQYATTDLVADGFKNVKDMKGGYMEWVKNKFPVKASSTIEEL</sequence>
<dbReference type="PROSITE" id="PS50206">
    <property type="entry name" value="RHODANESE_3"/>
    <property type="match status" value="1"/>
</dbReference>
<evidence type="ECO:0000313" key="3">
    <source>
        <dbReference type="EMBL" id="CAL0311460.1"/>
    </source>
</evidence>
<evidence type="ECO:0000256" key="1">
    <source>
        <dbReference type="SAM" id="SignalP"/>
    </source>
</evidence>
<comment type="caution">
    <text evidence="3">The sequence shown here is derived from an EMBL/GenBank/DDBJ whole genome shotgun (WGS) entry which is preliminary data.</text>
</comment>
<dbReference type="EMBL" id="CAXHTB010000009">
    <property type="protein sequence ID" value="CAL0311460.1"/>
    <property type="molecule type" value="Genomic_DNA"/>
</dbReference>
<organism evidence="3 4">
    <name type="scientific">Lupinus luteus</name>
    <name type="common">European yellow lupine</name>
    <dbReference type="NCBI Taxonomy" id="3873"/>
    <lineage>
        <taxon>Eukaryota</taxon>
        <taxon>Viridiplantae</taxon>
        <taxon>Streptophyta</taxon>
        <taxon>Embryophyta</taxon>
        <taxon>Tracheophyta</taxon>
        <taxon>Spermatophyta</taxon>
        <taxon>Magnoliopsida</taxon>
        <taxon>eudicotyledons</taxon>
        <taxon>Gunneridae</taxon>
        <taxon>Pentapetalae</taxon>
        <taxon>rosids</taxon>
        <taxon>fabids</taxon>
        <taxon>Fabales</taxon>
        <taxon>Fabaceae</taxon>
        <taxon>Papilionoideae</taxon>
        <taxon>50 kb inversion clade</taxon>
        <taxon>genistoids sensu lato</taxon>
        <taxon>core genistoids</taxon>
        <taxon>Genisteae</taxon>
        <taxon>Lupinus</taxon>
    </lineage>
</organism>
<dbReference type="CDD" id="cd00158">
    <property type="entry name" value="RHOD"/>
    <property type="match status" value="1"/>
</dbReference>
<keyword evidence="1" id="KW-0732">Signal</keyword>
<reference evidence="3 4" key="1">
    <citation type="submission" date="2024-03" db="EMBL/GenBank/DDBJ databases">
        <authorList>
            <person name="Martinez-Hernandez J."/>
        </authorList>
    </citation>
    <scope>NUCLEOTIDE SEQUENCE [LARGE SCALE GENOMIC DNA]</scope>
</reference>
<proteinExistence type="predicted"/>
<dbReference type="InterPro" id="IPR036873">
    <property type="entry name" value="Rhodanese-like_dom_sf"/>
</dbReference>
<dbReference type="Gene3D" id="3.40.250.10">
    <property type="entry name" value="Rhodanese-like domain"/>
    <property type="match status" value="1"/>
</dbReference>
<feature type="signal peptide" evidence="1">
    <location>
        <begin position="1"/>
        <end position="19"/>
    </location>
</feature>
<accession>A0AAV1WPW4</accession>
<dbReference type="Proteomes" id="UP001497480">
    <property type="component" value="Unassembled WGS sequence"/>
</dbReference>
<dbReference type="InterPro" id="IPR001763">
    <property type="entry name" value="Rhodanese-like_dom"/>
</dbReference>
<dbReference type="SUPFAM" id="SSF52821">
    <property type="entry name" value="Rhodanese/Cell cycle control phosphatase"/>
    <property type="match status" value="1"/>
</dbReference>
<dbReference type="PANTHER" id="PTHR44542">
    <property type="entry name" value="THIOSULFATE SULFURTRANSFERASE 18"/>
    <property type="match status" value="1"/>
</dbReference>
<dbReference type="PANTHER" id="PTHR44542:SF12">
    <property type="entry name" value="THIOSULFATE SULFURTRANSFERASE 18"/>
    <property type="match status" value="1"/>
</dbReference>